<dbReference type="SUPFAM" id="SSF57756">
    <property type="entry name" value="Retrovirus zinc finger-like domains"/>
    <property type="match status" value="2"/>
</dbReference>
<dbReference type="InterPro" id="IPR042509">
    <property type="entry name" value="ZCCHC3"/>
</dbReference>
<dbReference type="GO" id="GO:0003723">
    <property type="term" value="F:RNA binding"/>
    <property type="evidence" value="ECO:0007669"/>
    <property type="project" value="InterPro"/>
</dbReference>
<dbReference type="GO" id="GO:0008270">
    <property type="term" value="F:zinc ion binding"/>
    <property type="evidence" value="ECO:0007669"/>
    <property type="project" value="InterPro"/>
</dbReference>
<dbReference type="PANTHER" id="PTHR22639">
    <property type="entry name" value="GAG-RELATED PROTEIN"/>
    <property type="match status" value="1"/>
</dbReference>
<dbReference type="GO" id="GO:0002218">
    <property type="term" value="P:activation of innate immune response"/>
    <property type="evidence" value="ECO:0007669"/>
    <property type="project" value="InterPro"/>
</dbReference>
<evidence type="ECO:0000313" key="2">
    <source>
        <dbReference type="EMBL" id="CAB4042080.1"/>
    </source>
</evidence>
<accession>A0A7D9K7R8</accession>
<dbReference type="GO" id="GO:0003690">
    <property type="term" value="F:double-stranded DNA binding"/>
    <property type="evidence" value="ECO:0007669"/>
    <property type="project" value="InterPro"/>
</dbReference>
<dbReference type="Gene3D" id="4.10.60.10">
    <property type="entry name" value="Zinc finger, CCHC-type"/>
    <property type="match status" value="1"/>
</dbReference>
<keyword evidence="3" id="KW-1185">Reference proteome</keyword>
<dbReference type="Proteomes" id="UP001152795">
    <property type="component" value="Unassembled WGS sequence"/>
</dbReference>
<dbReference type="PROSITE" id="PS50158">
    <property type="entry name" value="ZF_CCHC"/>
    <property type="match status" value="3"/>
</dbReference>
<dbReference type="InterPro" id="IPR036875">
    <property type="entry name" value="Znf_CCHC_sf"/>
</dbReference>
<dbReference type="AlphaFoldDB" id="A0A7D9K7R8"/>
<protein>
    <submittedName>
        <fullName evidence="2">Zinc finger CCHC domain-containing 3-like</fullName>
    </submittedName>
</protein>
<gene>
    <name evidence="2" type="ORF">PACLA_8A029548</name>
</gene>
<dbReference type="OrthoDB" id="10064617at2759"/>
<name>A0A7D9K7R8_PARCT</name>
<dbReference type="Pfam" id="PF00098">
    <property type="entry name" value="zf-CCHC"/>
    <property type="match status" value="1"/>
</dbReference>
<proteinExistence type="predicted"/>
<reference evidence="2" key="1">
    <citation type="submission" date="2020-04" db="EMBL/GenBank/DDBJ databases">
        <authorList>
            <person name="Alioto T."/>
            <person name="Alioto T."/>
            <person name="Gomez Garrido J."/>
        </authorList>
    </citation>
    <scope>NUCLEOTIDE SEQUENCE</scope>
    <source>
        <strain evidence="2">A484AB</strain>
    </source>
</reference>
<comment type="caution">
    <text evidence="2">The sequence shown here is derived from an EMBL/GenBank/DDBJ whole genome shotgun (WGS) entry which is preliminary data.</text>
</comment>
<evidence type="ECO:0000256" key="1">
    <source>
        <dbReference type="SAM" id="MobiDB-lite"/>
    </source>
</evidence>
<evidence type="ECO:0000313" key="3">
    <source>
        <dbReference type="Proteomes" id="UP001152795"/>
    </source>
</evidence>
<dbReference type="EMBL" id="CACRXK020029430">
    <property type="protein sequence ID" value="CAB4042080.1"/>
    <property type="molecule type" value="Genomic_DNA"/>
</dbReference>
<dbReference type="SMART" id="SM00343">
    <property type="entry name" value="ZnF_C2HC"/>
    <property type="match status" value="3"/>
</dbReference>
<sequence>MQRPRSLRLTLEGLPAEATVDGPVILRKEIYYSLKEGNIVVKTNDGIECFSKVLWFIVFEIQRQREAAKDKTLKLHNIEFHLESTKIERPTYMWSLKGNIPSFIFVGKYRIRRAYQGQRRTCRNCQQEGHETKDCQAGRVCKECGKPGHIKGTCPEKQCFRCQEKGHEANDCPQYFVEFQGLWASTGGPGARAETHSNGDTETQSKNPTTDLTTTATTSLGNEAEEDPQLGAATKEQSTRTGNLTTSCTNAGTPNQGETRNQNPMDIPTAKPKRIHSPIPRQHTPIHNRDSTIPQTSNKPPYPKPSPSEQHRNRVAP</sequence>
<feature type="region of interest" description="Disordered" evidence="1">
    <location>
        <begin position="186"/>
        <end position="317"/>
    </location>
</feature>
<feature type="compositionally biased region" description="Low complexity" evidence="1">
    <location>
        <begin position="209"/>
        <end position="218"/>
    </location>
</feature>
<dbReference type="InterPro" id="IPR001878">
    <property type="entry name" value="Znf_CCHC"/>
</dbReference>
<dbReference type="PANTHER" id="PTHR22639:SF3">
    <property type="entry name" value="ZINC FINGER CCHC DOMAIN-CONTAINING PROTEIN 3"/>
    <property type="match status" value="1"/>
</dbReference>
<organism evidence="2 3">
    <name type="scientific">Paramuricea clavata</name>
    <name type="common">Red gorgonian</name>
    <name type="synonym">Violescent sea-whip</name>
    <dbReference type="NCBI Taxonomy" id="317549"/>
    <lineage>
        <taxon>Eukaryota</taxon>
        <taxon>Metazoa</taxon>
        <taxon>Cnidaria</taxon>
        <taxon>Anthozoa</taxon>
        <taxon>Octocorallia</taxon>
        <taxon>Malacalcyonacea</taxon>
        <taxon>Plexauridae</taxon>
        <taxon>Paramuricea</taxon>
    </lineage>
</organism>
<feature type="compositionally biased region" description="Polar residues" evidence="1">
    <location>
        <begin position="235"/>
        <end position="264"/>
    </location>
</feature>